<dbReference type="Proteomes" id="UP001239111">
    <property type="component" value="Chromosome 1"/>
</dbReference>
<evidence type="ECO:0000313" key="1">
    <source>
        <dbReference type="EMBL" id="KAJ8683262.1"/>
    </source>
</evidence>
<organism evidence="1 2">
    <name type="scientific">Eretmocerus hayati</name>
    <dbReference type="NCBI Taxonomy" id="131215"/>
    <lineage>
        <taxon>Eukaryota</taxon>
        <taxon>Metazoa</taxon>
        <taxon>Ecdysozoa</taxon>
        <taxon>Arthropoda</taxon>
        <taxon>Hexapoda</taxon>
        <taxon>Insecta</taxon>
        <taxon>Pterygota</taxon>
        <taxon>Neoptera</taxon>
        <taxon>Endopterygota</taxon>
        <taxon>Hymenoptera</taxon>
        <taxon>Apocrita</taxon>
        <taxon>Proctotrupomorpha</taxon>
        <taxon>Chalcidoidea</taxon>
        <taxon>Aphelinidae</taxon>
        <taxon>Aphelininae</taxon>
        <taxon>Eretmocerus</taxon>
    </lineage>
</organism>
<sequence length="4107" mass="456100">MLEGLVAWVLNNYLGKYVENLNTDQLSIALLSGAVELENLPLRREALRHFGLPVEIKAGFIGKVRLQVPVTQFRTASWVIGIEQLYLVAGPINLEEYDSEAEEHAIVDYKLSRLEALEARWRAESEQGPGYYAASYSTWVNYGTSLVTNIIENLQLNIKDVHLRYEDTVTLSNGKGIALGVTIGGLTAQSCDASWIPGSTSWNLTDASFKLMELDGLSLYWNQVNEDQMFHNLNLQDLAVAMSDTKKHSRCYILSPVSANAHIKRDRSEKPLRSSNRPRIIVDLSLDQVPLAVTDVQYQQMIECVKSLDEIDRQRRQRRCRPNAPVKEVPKDWWRYAARCYLGRKTLRPKKTWEDILQLGRNNVFYVEACAKLISNPTASLLPDVKKIKDQMEIDLSFDELRVLRELAMAKVRPPKLLANSVNSTPPQAQGMLLQWFPQWWGWQSAKTSNTNAVPDNVNGTEETANSSTFDGELLDVLADTIDDDTLLRRDTVFGQFNFALSKGAISLCVVTETEPDKAPEIKSVMELQFERVHLSYESRPRSGSHKFSISLGALYLHDHLTVNSSFPILVQPQTLGTTGSSSRLRNSSDKLGTAYPLQSSLFELVYEKSPLHTTADHSLHVNSRSLDVVYNPLAIRWLLDFVYEPHRSDDDSADNRRLQAMKRRTRRQLMKNWEQMLEAGEAAYRASWDLQLNISAPQILLVDKFDDPNATVVVVDFGRLHLTNNAEIGNATVSARDLISPTSDLEAGGLADLDDEEEEEDERFETPCSTPPGSEENGSVADLRQGLSEAALHKKFYDHYTVDLADLQILVGKVKDNWKHARTRGMSSLHVLERFNISLQIERRVVVTGDPHFPFVTVSGNLPRLVVHVNEQKVESIRAMHHLLLSLTSTSPTSAKTNGAFPQDEPESPRKEEGVDRTLNHAMMIQFIIDQMTFELQSRGRSVAELQVSGVRATLSKRPADLSASLSVHGLLLVDALQEFGPDFELLVASHKHVGMDSVSGSLRDSEPTSPVSPVSPGSPDPNVPRRLTSPVALSHALTSLAHHDPQSPQQGPPSFVHEHSDSEALIVVELMFVEEPLESLRVANIQFNNLDIIANQETIVELMGFVKRLFPTKKTRPRRMERYESLTSLSAEGKATRTEITFDFHRLNVLLLRAVMQDSHLVGQKIATATMSDARIQATLASNTSISGSLGGLQILDQTLIGKTHQRIISVGRDPLAEPSQHQQHYQHLEHIANTPGASEQSLEAFRFRASRTLQDDGNTALLDVSVRIGSVWYTHAPHLISELRSCADEFKQYLSNLARQIGAAATDMAIGLVNAEDWAIPQRKRLPSFSMDGEPSVNLLLKLDLVLDSPVLVVPRSSQSTQVLVAHLGTMSLQHDPPLSGSTKQKINLEVRDMNLHSLDVSTKITQVTQGNLPVRAEDMYSCKEIGKPILHDTLLRVTVERDIGSRCQSPGFPLEIECSRGTVEVRGVVVTPLKVSLSRTQYEQLQDTVQRLMSVPGPVSDPLLHRPSSLKASPYVSRNRGSLITSTPNLASKSLYSENKFDLPIRVNFELPSFSVELKQEGKLEQPLVELSMRDLCAKYEKLQRGESNTQVSLRSLLMEDLLCPVGSRHRYMMQSSAPARARLFAGVSRSCPDLVFNRLTRSSAARGSLPDRLETDTLYGAIPAHWRQKISSAIATPNTPPPSPGAVTAEENLVLINISVVEPEPHSPNQVIHKNVSVDFNCLDLIVSVESWMVVLDFLGIGGPQSSDNSAPTFTVDEPDSSAELSSDSVEGAAGIEADGAIPELPVHSETEIEINSLTLVLRQPEREIARANVSNASMHIVRQAGTCKVSGSLGSMSLLDLTAHGRLYRERFLSSGSKAFNFQYSSYADSVNRPHDAQLKLQMSAVHYVHTQRFVAELQAFYAHFSQLRSVMANLRAGGSGVVDVNRRGTRLSLELHAGAPVILMPVSSSSDQMILLDLGELSARNRFLPSAVRRECLLDVMDVELVNMDVYAAKRVSASGSGVASTSHGTLDTDLLIGGFVVQKTGPSLLTEKCHLKLRTERNLDTYLSRDIPDLSVHGTLSTMDCALDPSQYMLLRGLLAYNIGENLDDLRAFMRETVESSMPRPAAELEGKAWTSSYLSLELVNVTLRLHPRHGLAPLARVNFIKSRLIVDTLCDGSQDVDLVSREILVTDTRFQDEPVNRRSNVFTNILQPLRGSNDGVSDGRVQAEVHHRKRANCAATTILLHSMRLTAILDWWEAVRDFLVLNCPQPQPLAEPVQVTSTEFSSASGSATGGIAMPFELKCNITDSELVLVEDTSLWDTNAVILKCTAVLAYRSNSQNDEKPMSCNLSHCELFSCILGLEEETALSIIDPVGASLELTKDKCLEVQLQPLSVRLSYHDVNMFSRMLSSLPKQTLLARQRLSVDNSKPPANAKSHVLKLSALGFAEVDCEKALDTCNGHLDDAALWLTQNAVPNTDKSVNNDDFPLKVVVVETSCLKICIIDDCRDADVPLLELSLIDLSLRQEYCGSGDVSASFSIDYYNRVLSGWEPFVEQWRASAQWEQTLSSSLSPKRFRIKVDSQDSVNLNITSTLVELFTLVKENWTQDLYVLSNPDKGNNKNYRRRSPFVPFALKNETGSKIWFKTVIATAQDDVIGDKESLKHNALQRDETWLEVPVGDTVPFTFETRGKLRHNKTHVARRHQVAVVVEGWKVVDPVTVDRVGIYFRHAHLDFKGSQMIKTKARIVFNVELEGSARKLVTVRSALQVVNKLSFNVDLKLEKSVIYYGYSPTYTSTFGSRVLQVPAESSISMPLTHTDVQMYLKPVHSEAAYQYCMEPIDWTSVKKPGEVSEIHATCRTNQQNLFRTCVAIRRENYPPDTTQTLPGHTITILAPMTITNLLPHELSFTAGDESGRILPGDSSDLHSPNVNDKLEITVELDGYPGTGTLIIPQNSGSFTGRMRLADTLKRILFIHATVIVEKGSAVRINITAPYWIINKTGLPLVFKQEGANTEFAGQFEENEKARMVAPLLFSCDDEEMSGTLAVRVGTGLHPNGIPQWCQQFHLQPGVQVHRLRVSLRDGRPDIVYLIGIATRAARGRYRATTVVTLTPRYQLHNKSSWNLELAQKCFTTTISHPDAQATYITATPDCHMPFHWPRLDKDQLLCVRIVNVPNCMWSGGIMLQGNHSLTINVRDVLGQMYFLRVDVVVQESTCFIIFTDADTMPPPIRVDNFSEVPLIINQTSLTEGFQWTVRPHCSVPYALDEPTAPAALVLTAPGGVTATYDLNVLGECRGLTYENFIYIAFSGTFKNDGDLGNGESGLDPLDVETQMLVLEAGPGGWVALRRKQFGVRSQLWRMTGDGQLQHEGSSPPRDKSTRAPDTVLVLDIAGTAPQPFTYCPLALRRPDPRRRSTQTWRFTDDGRLCCAHANMCVQSKDGFMGLQEGGRVARWQMWSEAVLGPQSHVSPVPIEQKVGRQRLRPGSGYLSVRITTDGPTRVLQVLDIKERKNTFALLEERDWSNISAAQRPNQPQQQQQQQQYSELNNLDSREFHLSVDLTSGLGLSIVSRRPAEELIFARFAGISLDLVHTPLSNSLELSVCDVQIDNQLFEAQCTSVLHISRSSRSSESDSRPAIHVAAERLASKSANAEIYKHLIVSVKPVCVHLEERLLLKLTAFAGGAWGALELNEPPLDENDFSTQRIISNVSATHAKRYYFGVLKLVPSQVELSVLTSTKLPPHLLTIKRKLGLTLIKFEDATIELEPFIRKHLFESSQFLVHSIIKHYKDELKWQAAIILGSVDFLGSPLGFVNDVSEGVSGFITDFNVKTLVKNVTHGFSSSAAKLTESLSDGFGRVIMDEKHEETRQKIRSNTSSSMDHLVAGVKGLGFGLLGGVTSIAMQTYDGTVNEGFPGFFAGLGKGVVGTITKPAVGILDLATESATALRESSRSAHRQIPKRDRHPRVASGPAGLLPSYNGQQTEGQELLYSINNRKYSELFVAYECLRSGADNLKVLVTNERVIVISGGTKGVVTEVSLADLLYCQPTRRIEGSIVLHYIELTSRDPARIVHSDGLEVLKRPQVRCDSDDIAKWVSRQINYAKGMHEERRLTLMSSDNMLDDIQVYK</sequence>
<proteinExistence type="predicted"/>
<comment type="caution">
    <text evidence="1">The sequence shown here is derived from an EMBL/GenBank/DDBJ whole genome shotgun (WGS) entry which is preliminary data.</text>
</comment>
<dbReference type="EMBL" id="CM056741">
    <property type="protein sequence ID" value="KAJ8683262.1"/>
    <property type="molecule type" value="Genomic_DNA"/>
</dbReference>
<reference evidence="1" key="1">
    <citation type="submission" date="2023-04" db="EMBL/GenBank/DDBJ databases">
        <title>A chromosome-level genome assembly of the parasitoid wasp Eretmocerus hayati.</title>
        <authorList>
            <person name="Zhong Y."/>
            <person name="Liu S."/>
            <person name="Liu Y."/>
        </authorList>
    </citation>
    <scope>NUCLEOTIDE SEQUENCE</scope>
    <source>
        <strain evidence="1">ZJU_SS_LIU_2023</strain>
    </source>
</reference>
<accession>A0ACC2PLL5</accession>
<name>A0ACC2PLL5_9HYME</name>
<keyword evidence="2" id="KW-1185">Reference proteome</keyword>
<protein>
    <submittedName>
        <fullName evidence="1">Uncharacterized protein</fullName>
    </submittedName>
</protein>
<gene>
    <name evidence="1" type="ORF">QAD02_019054</name>
</gene>
<evidence type="ECO:0000313" key="2">
    <source>
        <dbReference type="Proteomes" id="UP001239111"/>
    </source>
</evidence>